<feature type="domain" description="Cytochrome c" evidence="9">
    <location>
        <begin position="47"/>
        <end position="125"/>
    </location>
</feature>
<dbReference type="Proteomes" id="UP000007058">
    <property type="component" value="Chromosome"/>
</dbReference>
<dbReference type="EMBL" id="AP007255">
    <property type="protein sequence ID" value="BAE50212.1"/>
    <property type="molecule type" value="Genomic_DNA"/>
</dbReference>
<dbReference type="InterPro" id="IPR011048">
    <property type="entry name" value="Haem_d1_sf"/>
</dbReference>
<dbReference type="PANTHER" id="PTHR47197">
    <property type="entry name" value="PROTEIN NIRF"/>
    <property type="match status" value="1"/>
</dbReference>
<keyword evidence="3 8" id="KW-0349">Heme</keyword>
<dbReference type="InterPro" id="IPR036909">
    <property type="entry name" value="Cyt_c-like_dom_sf"/>
</dbReference>
<keyword evidence="7 8" id="KW-0408">Iron</keyword>
<evidence type="ECO:0000313" key="10">
    <source>
        <dbReference type="EMBL" id="BAE50212.1"/>
    </source>
</evidence>
<evidence type="ECO:0000256" key="8">
    <source>
        <dbReference type="PROSITE-ProRule" id="PRU00433"/>
    </source>
</evidence>
<evidence type="ECO:0000256" key="1">
    <source>
        <dbReference type="ARBA" id="ARBA00001926"/>
    </source>
</evidence>
<dbReference type="Gene3D" id="2.140.10.20">
    <property type="entry name" value="C-terminal (heme d1) domain of cytochrome cd1-nitrite reductase"/>
    <property type="match status" value="1"/>
</dbReference>
<name>Q2W7G3_PARM1</name>
<dbReference type="InterPro" id="IPR051200">
    <property type="entry name" value="Host-pathogen_enzymatic-act"/>
</dbReference>
<reference evidence="10 11" key="1">
    <citation type="journal article" date="2005" name="DNA Res.">
        <title>Complete genome sequence of the facultative anaerobic magnetotactic bacterium Magnetospirillum sp. strain AMB-1.</title>
        <authorList>
            <person name="Matsunaga T."/>
            <person name="Okamura Y."/>
            <person name="Fukuda Y."/>
            <person name="Wahyudi A.T."/>
            <person name="Murase Y."/>
            <person name="Takeyama H."/>
        </authorList>
    </citation>
    <scope>NUCLEOTIDE SEQUENCE [LARGE SCALE GENOMIC DNA]</scope>
    <source>
        <strain evidence="11">ATCC 700264 / AMB-1</strain>
    </source>
</reference>
<dbReference type="InterPro" id="IPR009056">
    <property type="entry name" value="Cyt_c-like_dom"/>
</dbReference>
<evidence type="ECO:0000256" key="3">
    <source>
        <dbReference type="ARBA" id="ARBA00022617"/>
    </source>
</evidence>
<dbReference type="PANTHER" id="PTHR47197:SF3">
    <property type="entry name" value="DIHYDRO-HEME D1 DEHYDROGENASE"/>
    <property type="match status" value="1"/>
</dbReference>
<evidence type="ECO:0000259" key="9">
    <source>
        <dbReference type="PROSITE" id="PS51007"/>
    </source>
</evidence>
<dbReference type="Pfam" id="PF13442">
    <property type="entry name" value="Cytochrome_CBB3"/>
    <property type="match status" value="1"/>
</dbReference>
<evidence type="ECO:0000256" key="4">
    <source>
        <dbReference type="ARBA" id="ARBA00022660"/>
    </source>
</evidence>
<dbReference type="Gene3D" id="1.10.760.10">
    <property type="entry name" value="Cytochrome c-like domain"/>
    <property type="match status" value="1"/>
</dbReference>
<accession>Q2W7G3</accession>
<dbReference type="InterPro" id="IPR008168">
    <property type="entry name" value="Cyt_C_IC"/>
</dbReference>
<dbReference type="Pfam" id="PF02239">
    <property type="entry name" value="Cytochrom_D1"/>
    <property type="match status" value="1"/>
</dbReference>
<sequence length="545" mass="59761">MSIFDLSSRALRGISARSAVRVLLRRARMGSLLPMVVGMTILATPTLAAEDAPRLYAEHCAACHGGDRLGAIGPALLPENLGRLRKAEAEKVIAQGRPATQMPAHGDKLNAEQIKALAEYVYTPLAAVPAWGMAEIKASRVINVDPASLPAKPQWNTDPLNLFTVVETGDHHVTILDGESFKPLTRFQSRFALHGGAKYSPDGRFVYLASRDGWITKYDLYTLQIVAEIRAGVNTRNVAVSHDGRFLMVGNMLPHTLVALDARDLTPLQVIPVVGDAGATSRVSAVYTAPPRASFVVALKDLPEVWEIPYADDAGPVMNGFVHSYEKGHEEGISPGGRFQAIRIRIPDFLDDFFFDRTYERAMGASRDGTKGLVVDLDIKRKIAEIDLPGMPHLGSGIIFAKDGHDYMATPHLKEAVVSIIDMQTWKTVKRIPTLGPGFFMRSHENTGYAWIDVSMGKEKDAIQIIDLSAMEIVRTLRPAPGRTTAHAEFDRSGKHVLISVMEAEGELIVFDAESFEVVTRMPMKRPVGKYNVFNKINYSSGTSH</sequence>
<dbReference type="InterPro" id="IPR003143">
    <property type="entry name" value="Cyt_cd1_C_sf"/>
</dbReference>
<dbReference type="STRING" id="342108.amb1408"/>
<dbReference type="GO" id="GO:0005506">
    <property type="term" value="F:iron ion binding"/>
    <property type="evidence" value="ECO:0007669"/>
    <property type="project" value="InterPro"/>
</dbReference>
<evidence type="ECO:0000256" key="2">
    <source>
        <dbReference type="ARBA" id="ARBA00022448"/>
    </source>
</evidence>
<keyword evidence="2" id="KW-0813">Transport</keyword>
<dbReference type="SUPFAM" id="SSF46626">
    <property type="entry name" value="Cytochrome c"/>
    <property type="match status" value="1"/>
</dbReference>
<comment type="cofactor">
    <cofactor evidence="1">
        <name>heme c</name>
        <dbReference type="ChEBI" id="CHEBI:61717"/>
    </cofactor>
</comment>
<evidence type="ECO:0000313" key="11">
    <source>
        <dbReference type="Proteomes" id="UP000007058"/>
    </source>
</evidence>
<dbReference type="SUPFAM" id="SSF51004">
    <property type="entry name" value="C-terminal (heme d1) domain of cytochrome cd1-nitrite reductase"/>
    <property type="match status" value="1"/>
</dbReference>
<proteinExistence type="predicted"/>
<evidence type="ECO:0000256" key="6">
    <source>
        <dbReference type="ARBA" id="ARBA00022982"/>
    </source>
</evidence>
<dbReference type="KEGG" id="mag:amb1408"/>
<dbReference type="PRINTS" id="PR00605">
    <property type="entry name" value="CYTCHROMECIC"/>
</dbReference>
<dbReference type="HOGENOM" id="CLU_025262_1_0_5"/>
<keyword evidence="5 8" id="KW-0479">Metal-binding</keyword>
<evidence type="ECO:0000256" key="7">
    <source>
        <dbReference type="ARBA" id="ARBA00023004"/>
    </source>
</evidence>
<keyword evidence="4" id="KW-0679">Respiratory chain</keyword>
<dbReference type="PROSITE" id="PS51007">
    <property type="entry name" value="CYTC"/>
    <property type="match status" value="1"/>
</dbReference>
<dbReference type="GO" id="GO:0009055">
    <property type="term" value="F:electron transfer activity"/>
    <property type="evidence" value="ECO:0007669"/>
    <property type="project" value="InterPro"/>
</dbReference>
<dbReference type="GO" id="GO:0020037">
    <property type="term" value="F:heme binding"/>
    <property type="evidence" value="ECO:0007669"/>
    <property type="project" value="InterPro"/>
</dbReference>
<gene>
    <name evidence="10" type="ordered locus">amb1408</name>
</gene>
<keyword evidence="6" id="KW-0249">Electron transport</keyword>
<dbReference type="AlphaFoldDB" id="Q2W7G3"/>
<keyword evidence="11" id="KW-1185">Reference proteome</keyword>
<organism evidence="10 11">
    <name type="scientific">Paramagnetospirillum magneticum (strain ATCC 700264 / AMB-1)</name>
    <name type="common">Magnetospirillum magneticum</name>
    <dbReference type="NCBI Taxonomy" id="342108"/>
    <lineage>
        <taxon>Bacteria</taxon>
        <taxon>Pseudomonadati</taxon>
        <taxon>Pseudomonadota</taxon>
        <taxon>Alphaproteobacteria</taxon>
        <taxon>Rhodospirillales</taxon>
        <taxon>Magnetospirillaceae</taxon>
        <taxon>Paramagnetospirillum</taxon>
    </lineage>
</organism>
<evidence type="ECO:0000256" key="5">
    <source>
        <dbReference type="ARBA" id="ARBA00022723"/>
    </source>
</evidence>
<protein>
    <submittedName>
        <fullName evidence="10">Nitrite reductase</fullName>
    </submittedName>
</protein>